<organism evidence="1 2">
    <name type="scientific">Wickerhamomyces pijperi</name>
    <name type="common">Yeast</name>
    <name type="synonym">Pichia pijperi</name>
    <dbReference type="NCBI Taxonomy" id="599730"/>
    <lineage>
        <taxon>Eukaryota</taxon>
        <taxon>Fungi</taxon>
        <taxon>Dikarya</taxon>
        <taxon>Ascomycota</taxon>
        <taxon>Saccharomycotina</taxon>
        <taxon>Saccharomycetes</taxon>
        <taxon>Phaffomycetales</taxon>
        <taxon>Wickerhamomycetaceae</taxon>
        <taxon>Wickerhamomyces</taxon>
    </lineage>
</organism>
<sequence>MINRDYSDSDINSDEYGFSGYELMTDEEANDMIDQTFEESSQANCNSEVLTEEQESEYYYYASDYSSQQKSCLKQISAYDGCSDPEEEEEYANQAWKKIRRLTLSEDVHVSTFVKYYHYKDWYAIDVLNGHIQLETSIGIEDANSYGDEEEDELYLCNIPDDVFDSDGDDKMEIECFDEDEETIADGDVETEDYFVPLMKPHISSTTFNTIVRKPKNKRLRTKARALRKKMRYKHLRNEN</sequence>
<gene>
    <name evidence="1" type="ORF">WICPIJ_001909</name>
</gene>
<dbReference type="Proteomes" id="UP000774326">
    <property type="component" value="Unassembled WGS sequence"/>
</dbReference>
<keyword evidence="2" id="KW-1185">Reference proteome</keyword>
<accession>A0A9P8Q9Y4</accession>
<proteinExistence type="predicted"/>
<dbReference type="EMBL" id="JAEUBG010000982">
    <property type="protein sequence ID" value="KAH3687107.1"/>
    <property type="molecule type" value="Genomic_DNA"/>
</dbReference>
<evidence type="ECO:0000313" key="1">
    <source>
        <dbReference type="EMBL" id="KAH3687107.1"/>
    </source>
</evidence>
<reference evidence="1" key="2">
    <citation type="submission" date="2021-01" db="EMBL/GenBank/DDBJ databases">
        <authorList>
            <person name="Schikora-Tamarit M.A."/>
        </authorList>
    </citation>
    <scope>NUCLEOTIDE SEQUENCE</scope>
    <source>
        <strain evidence="1">CBS2887</strain>
    </source>
</reference>
<evidence type="ECO:0000313" key="2">
    <source>
        <dbReference type="Proteomes" id="UP000774326"/>
    </source>
</evidence>
<name>A0A9P8Q9Y4_WICPI</name>
<reference evidence="1" key="1">
    <citation type="journal article" date="2021" name="Open Biol.">
        <title>Shared evolutionary footprints suggest mitochondrial oxidative damage underlies multiple complex I losses in fungi.</title>
        <authorList>
            <person name="Schikora-Tamarit M.A."/>
            <person name="Marcet-Houben M."/>
            <person name="Nosek J."/>
            <person name="Gabaldon T."/>
        </authorList>
    </citation>
    <scope>NUCLEOTIDE SEQUENCE</scope>
    <source>
        <strain evidence="1">CBS2887</strain>
    </source>
</reference>
<protein>
    <submittedName>
        <fullName evidence="1">Uncharacterized protein</fullName>
    </submittedName>
</protein>
<dbReference type="AlphaFoldDB" id="A0A9P8Q9Y4"/>
<comment type="caution">
    <text evidence="1">The sequence shown here is derived from an EMBL/GenBank/DDBJ whole genome shotgun (WGS) entry which is preliminary data.</text>
</comment>